<gene>
    <name evidence="1" type="ORF">ACFPMG_00770</name>
</gene>
<keyword evidence="2" id="KW-1185">Reference proteome</keyword>
<reference evidence="2" key="1">
    <citation type="journal article" date="2019" name="Int. J. Syst. Evol. Microbiol.">
        <title>The Global Catalogue of Microorganisms (GCM) 10K type strain sequencing project: providing services to taxonomists for standard genome sequencing and annotation.</title>
        <authorList>
            <consortium name="The Broad Institute Genomics Platform"/>
            <consortium name="The Broad Institute Genome Sequencing Center for Infectious Disease"/>
            <person name="Wu L."/>
            <person name="Ma J."/>
        </authorList>
    </citation>
    <scope>NUCLEOTIDE SEQUENCE [LARGE SCALE GENOMIC DNA]</scope>
    <source>
        <strain evidence="2">CCUG 58760</strain>
    </source>
</reference>
<dbReference type="RefSeq" id="WP_376993352.1">
    <property type="nucleotide sequence ID" value="NZ_JBHSLC010000002.1"/>
</dbReference>
<evidence type="ECO:0000313" key="1">
    <source>
        <dbReference type="EMBL" id="MFC5353525.1"/>
    </source>
</evidence>
<organism evidence="1 2">
    <name type="scientific">Azospirillum himalayense</name>
    <dbReference type="NCBI Taxonomy" id="654847"/>
    <lineage>
        <taxon>Bacteria</taxon>
        <taxon>Pseudomonadati</taxon>
        <taxon>Pseudomonadota</taxon>
        <taxon>Alphaproteobacteria</taxon>
        <taxon>Rhodospirillales</taxon>
        <taxon>Azospirillaceae</taxon>
        <taxon>Azospirillum</taxon>
    </lineage>
</organism>
<evidence type="ECO:0000313" key="2">
    <source>
        <dbReference type="Proteomes" id="UP001596166"/>
    </source>
</evidence>
<protein>
    <submittedName>
        <fullName evidence="1">Uncharacterized protein</fullName>
    </submittedName>
</protein>
<accession>A0ABW0FXZ2</accession>
<name>A0ABW0FXZ2_9PROT</name>
<dbReference type="Proteomes" id="UP001596166">
    <property type="component" value="Unassembled WGS sequence"/>
</dbReference>
<sequence>MARIDAAMELSPQSRVRQWLLDLAPLVAVSISASDAAQKLDAYVGMLEYPAAVYTKASLAKAARRFKFFPTFAELADFFDGQLSEVRIKRQRLQAIVNAAAGQKQIAAPEPQTLEQRQHMGALFGKLADAIGTGNFNEVMAAADSRRSVEGA</sequence>
<dbReference type="EMBL" id="JBHSLC010000002">
    <property type="protein sequence ID" value="MFC5353525.1"/>
    <property type="molecule type" value="Genomic_DNA"/>
</dbReference>
<proteinExistence type="predicted"/>
<comment type="caution">
    <text evidence="1">The sequence shown here is derived from an EMBL/GenBank/DDBJ whole genome shotgun (WGS) entry which is preliminary data.</text>
</comment>